<evidence type="ECO:0000256" key="1">
    <source>
        <dbReference type="ARBA" id="ARBA00022737"/>
    </source>
</evidence>
<dbReference type="SMART" id="SM00060">
    <property type="entry name" value="FN3"/>
    <property type="match status" value="1"/>
</dbReference>
<dbReference type="FunFam" id="2.60.40.10:FF:000028">
    <property type="entry name" value="Neuronal cell adhesion molecule"/>
    <property type="match status" value="1"/>
</dbReference>
<protein>
    <submittedName>
        <fullName evidence="4">Interleukin-12 receptor subunit beta-1</fullName>
    </submittedName>
</protein>
<organism evidence="4 5">
    <name type="scientific">Triplophysa rosa</name>
    <name type="common">Cave loach</name>
    <dbReference type="NCBI Taxonomy" id="992332"/>
    <lineage>
        <taxon>Eukaryota</taxon>
        <taxon>Metazoa</taxon>
        <taxon>Chordata</taxon>
        <taxon>Craniata</taxon>
        <taxon>Vertebrata</taxon>
        <taxon>Euteleostomi</taxon>
        <taxon>Actinopterygii</taxon>
        <taxon>Neopterygii</taxon>
        <taxon>Teleostei</taxon>
        <taxon>Ostariophysi</taxon>
        <taxon>Cypriniformes</taxon>
        <taxon>Nemacheilidae</taxon>
        <taxon>Triplophysa</taxon>
    </lineage>
</organism>
<sequence>GMRVVWLVLVFPVSLVKATGCIPTTSPQCFKNSTGQEEDFTCKWEDRNIEQDTTYTLYIFDSERKHFVLQANTNQKEKYLLLEQLGTISRNMEIWVQRQVGNLTCNSTKISVIFKCLAKYSKPKINSMTRSAGILNLTLSKPKDNKSVIYEIRWRERGAEWQTETFETEASTFQDFYTLWLQKQAVYQIQLRRQAKPLLPTCDSLQALWSDWSIMVDVPIEIRLSPKVRWEETQNTHSRDVHLMWDAPPAEESVGGVTYILTMSVWPCDKPKTLKPITVNRSFQTSITFSEAWVSIIAMNKVGSSPPQLITIPAVKHLNHCPKHQRNSTKTKKTCLEWYKLEDGETRSQAVNTSSKKTFKDIEKEVENFVRHYYFLHTKTKKHRTVAMCPFYSQEGVPSKGPDNVLFFNVTYDSAVVSWLSIPVENQRGFLQQYVIWISGQENTTHHQLPANETSFLIKNLHPGVSYTVSIAGQTKAGEGPNSTANFETPSIKTALSWQDQTILSICVVALLCTIICSVAFRRFRSKLLPVVPSPVIPATESIFRHDQDLRQLTEEVHEVVLLQLQEHNKHPQNTTPEQSTLLQDFGLVMFEEEDEDDEEGVTDLGSMKSCCYPNPSYRGQVLHLPDPIHTTENIFKENDTESTYRNGMFFETRLLECDETSL</sequence>
<evidence type="ECO:0000313" key="5">
    <source>
        <dbReference type="Proteomes" id="UP001059041"/>
    </source>
</evidence>
<proteinExistence type="predicted"/>
<dbReference type="InterPro" id="IPR053073">
    <property type="entry name" value="IL11/IL27_subunit_beta"/>
</dbReference>
<dbReference type="Gene3D" id="2.60.40.10">
    <property type="entry name" value="Immunoglobulins"/>
    <property type="match status" value="3"/>
</dbReference>
<keyword evidence="5" id="KW-1185">Reference proteome</keyword>
<reference evidence="4" key="1">
    <citation type="submission" date="2021-02" db="EMBL/GenBank/DDBJ databases">
        <title>Comparative genomics reveals that relaxation of natural selection precedes convergent phenotypic evolution of cavefish.</title>
        <authorList>
            <person name="Peng Z."/>
        </authorList>
    </citation>
    <scope>NUCLEOTIDE SEQUENCE</scope>
    <source>
        <tissue evidence="4">Muscle</tissue>
    </source>
</reference>
<dbReference type="Pfam" id="PF00041">
    <property type="entry name" value="fn3"/>
    <property type="match status" value="1"/>
</dbReference>
<dbReference type="AlphaFoldDB" id="A0A9W7WD06"/>
<comment type="caution">
    <text evidence="4">The sequence shown here is derived from an EMBL/GenBank/DDBJ whole genome shotgun (WGS) entry which is preliminary data.</text>
</comment>
<dbReference type="SUPFAM" id="SSF49265">
    <property type="entry name" value="Fibronectin type III"/>
    <property type="match status" value="1"/>
</dbReference>
<evidence type="ECO:0000313" key="4">
    <source>
        <dbReference type="EMBL" id="KAI7795496.1"/>
    </source>
</evidence>
<keyword evidence="4" id="KW-0675">Receptor</keyword>
<dbReference type="InterPro" id="IPR036116">
    <property type="entry name" value="FN3_sf"/>
</dbReference>
<feature type="signal peptide" evidence="2">
    <location>
        <begin position="1"/>
        <end position="18"/>
    </location>
</feature>
<dbReference type="Proteomes" id="UP001059041">
    <property type="component" value="Linkage Group LG20"/>
</dbReference>
<feature type="domain" description="Fibronectin type-III" evidence="3">
    <location>
        <begin position="401"/>
        <end position="497"/>
    </location>
</feature>
<dbReference type="PROSITE" id="PS50853">
    <property type="entry name" value="FN3"/>
    <property type="match status" value="1"/>
</dbReference>
<evidence type="ECO:0000256" key="2">
    <source>
        <dbReference type="SAM" id="SignalP"/>
    </source>
</evidence>
<dbReference type="CDD" id="cd00063">
    <property type="entry name" value="FN3"/>
    <property type="match status" value="1"/>
</dbReference>
<feature type="chain" id="PRO_5040819524" evidence="2">
    <location>
        <begin position="19"/>
        <end position="663"/>
    </location>
</feature>
<dbReference type="PANTHER" id="PTHR48483:SF1">
    <property type="entry name" value="INTERLEUKIN-12 RECEPTOR SUBUNIT BETA-1-RELATED"/>
    <property type="match status" value="1"/>
</dbReference>
<name>A0A9W7WD06_TRIRA</name>
<feature type="non-terminal residue" evidence="4">
    <location>
        <position position="663"/>
    </location>
</feature>
<evidence type="ECO:0000259" key="3">
    <source>
        <dbReference type="PROSITE" id="PS50853"/>
    </source>
</evidence>
<dbReference type="EMBL" id="JAFHDT010000020">
    <property type="protein sequence ID" value="KAI7795496.1"/>
    <property type="molecule type" value="Genomic_DNA"/>
</dbReference>
<dbReference type="InterPro" id="IPR013783">
    <property type="entry name" value="Ig-like_fold"/>
</dbReference>
<accession>A0A9W7WD06</accession>
<dbReference type="PANTHER" id="PTHR48483">
    <property type="entry name" value="INTERLEUKIN-27 SUBUNIT BETA"/>
    <property type="match status" value="1"/>
</dbReference>
<gene>
    <name evidence="4" type="ORF">IRJ41_021764</name>
</gene>
<keyword evidence="1" id="KW-0677">Repeat</keyword>
<dbReference type="InterPro" id="IPR003961">
    <property type="entry name" value="FN3_dom"/>
</dbReference>
<keyword evidence="2" id="KW-0732">Signal</keyword>